<proteinExistence type="predicted"/>
<protein>
    <submittedName>
        <fullName evidence="1">Uncharacterized protein</fullName>
    </submittedName>
</protein>
<sequence length="44" mass="5093">MWACTQTLAPGFISLCLPLPMSEHRILYTTQYSYSLQAKYIKHS</sequence>
<reference evidence="1" key="2">
    <citation type="journal article" date="2015" name="Fish Shellfish Immunol.">
        <title>Early steps in the European eel (Anguilla anguilla)-Vibrio vulnificus interaction in the gills: Role of the RtxA13 toxin.</title>
        <authorList>
            <person name="Callol A."/>
            <person name="Pajuelo D."/>
            <person name="Ebbesson L."/>
            <person name="Teles M."/>
            <person name="MacKenzie S."/>
            <person name="Amaro C."/>
        </authorList>
    </citation>
    <scope>NUCLEOTIDE SEQUENCE</scope>
</reference>
<accession>A0A0E9W216</accession>
<dbReference type="AlphaFoldDB" id="A0A0E9W216"/>
<organism evidence="1">
    <name type="scientific">Anguilla anguilla</name>
    <name type="common">European freshwater eel</name>
    <name type="synonym">Muraena anguilla</name>
    <dbReference type="NCBI Taxonomy" id="7936"/>
    <lineage>
        <taxon>Eukaryota</taxon>
        <taxon>Metazoa</taxon>
        <taxon>Chordata</taxon>
        <taxon>Craniata</taxon>
        <taxon>Vertebrata</taxon>
        <taxon>Euteleostomi</taxon>
        <taxon>Actinopterygii</taxon>
        <taxon>Neopterygii</taxon>
        <taxon>Teleostei</taxon>
        <taxon>Anguilliformes</taxon>
        <taxon>Anguillidae</taxon>
        <taxon>Anguilla</taxon>
    </lineage>
</organism>
<evidence type="ECO:0000313" key="1">
    <source>
        <dbReference type="EMBL" id="JAH84392.1"/>
    </source>
</evidence>
<name>A0A0E9W216_ANGAN</name>
<reference evidence="1" key="1">
    <citation type="submission" date="2014-11" db="EMBL/GenBank/DDBJ databases">
        <authorList>
            <person name="Amaro Gonzalez C."/>
        </authorList>
    </citation>
    <scope>NUCLEOTIDE SEQUENCE</scope>
</reference>
<dbReference type="EMBL" id="GBXM01024185">
    <property type="protein sequence ID" value="JAH84392.1"/>
    <property type="molecule type" value="Transcribed_RNA"/>
</dbReference>